<sequence length="353" mass="39564">MHVKTYQGTTTSEVMAEIKQDLGPDAVILSSQTKTVNGCKICEIMAALESDPGAQTNGNPLPTVDQPPFDWQTMQREWMELREQCLSVLRPKMDLELLPSKHRQVIRYLDKEGVSSPCLFTIWKRLVENADRSALRVLGDLLPITAWKTKAPQNTVHALTGPYGCGKTSTLLRMALGVKKHNPSARICIANGDHYHSKGRLFLKHYADISGFFYRDLTTDADWREIIEHKAQYDTVLIDLPGLNKGQSMAAWMEAECPGISSAIRYHLVLSPLYASSQQTAFVNRFRMPNTTSIIWTKLDEACTFGDLVSQSYATGLPISLFSFGPGIRNTIAEASHKDVWRLLFKHQLPAAR</sequence>
<feature type="domain" description="SRP54-type proteins GTP-binding" evidence="3">
    <location>
        <begin position="154"/>
        <end position="346"/>
    </location>
</feature>
<organism evidence="4 5">
    <name type="scientific">Desulfoplanes formicivorans</name>
    <dbReference type="NCBI Taxonomy" id="1592317"/>
    <lineage>
        <taxon>Bacteria</taxon>
        <taxon>Pseudomonadati</taxon>
        <taxon>Thermodesulfobacteriota</taxon>
        <taxon>Desulfovibrionia</taxon>
        <taxon>Desulfovibrionales</taxon>
        <taxon>Desulfoplanaceae</taxon>
        <taxon>Desulfoplanes</taxon>
    </lineage>
</organism>
<dbReference type="Pfam" id="PF00448">
    <property type="entry name" value="SRP54"/>
    <property type="match status" value="1"/>
</dbReference>
<keyword evidence="4" id="KW-0282">Flagellum</keyword>
<dbReference type="SUPFAM" id="SSF52540">
    <property type="entry name" value="P-loop containing nucleoside triphosphate hydrolases"/>
    <property type="match status" value="1"/>
</dbReference>
<keyword evidence="2" id="KW-0342">GTP-binding</keyword>
<dbReference type="AlphaFoldDB" id="A0A194AG41"/>
<keyword evidence="4" id="KW-0966">Cell projection</keyword>
<dbReference type="Proteomes" id="UP000095200">
    <property type="component" value="Unassembled WGS sequence"/>
</dbReference>
<dbReference type="STRING" id="1592317.DPF_1767"/>
<dbReference type="InterPro" id="IPR027417">
    <property type="entry name" value="P-loop_NTPase"/>
</dbReference>
<reference evidence="5" key="1">
    <citation type="submission" date="2016-06" db="EMBL/GenBank/DDBJ databases">
        <title>Draft genome sequence of Desulfoplanes formicivorans strain Pf12B.</title>
        <authorList>
            <person name="Watanabe M."/>
            <person name="Kojima H."/>
            <person name="Fukui M."/>
        </authorList>
    </citation>
    <scope>NUCLEOTIDE SEQUENCE [LARGE SCALE GENOMIC DNA]</scope>
    <source>
        <strain evidence="5">Pf12B</strain>
    </source>
</reference>
<dbReference type="EMBL" id="BDFE01000016">
    <property type="protein sequence ID" value="GAU09047.1"/>
    <property type="molecule type" value="Genomic_DNA"/>
</dbReference>
<evidence type="ECO:0000256" key="1">
    <source>
        <dbReference type="ARBA" id="ARBA00022741"/>
    </source>
</evidence>
<dbReference type="Gene3D" id="3.40.50.300">
    <property type="entry name" value="P-loop containing nucleotide triphosphate hydrolases"/>
    <property type="match status" value="1"/>
</dbReference>
<dbReference type="SMART" id="SM00962">
    <property type="entry name" value="SRP54"/>
    <property type="match status" value="1"/>
</dbReference>
<proteinExistence type="predicted"/>
<keyword evidence="1" id="KW-0547">Nucleotide-binding</keyword>
<evidence type="ECO:0000313" key="5">
    <source>
        <dbReference type="Proteomes" id="UP000095200"/>
    </source>
</evidence>
<accession>A0A194AG41</accession>
<comment type="caution">
    <text evidence="4">The sequence shown here is derived from an EMBL/GenBank/DDBJ whole genome shotgun (WGS) entry which is preliminary data.</text>
</comment>
<keyword evidence="5" id="KW-1185">Reference proteome</keyword>
<evidence type="ECO:0000256" key="2">
    <source>
        <dbReference type="ARBA" id="ARBA00023134"/>
    </source>
</evidence>
<evidence type="ECO:0000259" key="3">
    <source>
        <dbReference type="SMART" id="SM00962"/>
    </source>
</evidence>
<dbReference type="RefSeq" id="WP_069859181.1">
    <property type="nucleotide sequence ID" value="NZ_BDFE01000016.1"/>
</dbReference>
<keyword evidence="4" id="KW-0969">Cilium</keyword>
<gene>
    <name evidence="4" type="ORF">DPF_1767</name>
</gene>
<dbReference type="OrthoDB" id="9778554at2"/>
<protein>
    <submittedName>
        <fullName evidence="4">Flagellar biosynthesis protein FlhF</fullName>
    </submittedName>
</protein>
<dbReference type="GO" id="GO:0005525">
    <property type="term" value="F:GTP binding"/>
    <property type="evidence" value="ECO:0007669"/>
    <property type="project" value="UniProtKB-KW"/>
</dbReference>
<evidence type="ECO:0000313" key="4">
    <source>
        <dbReference type="EMBL" id="GAU09047.1"/>
    </source>
</evidence>
<dbReference type="InterPro" id="IPR000897">
    <property type="entry name" value="SRP54_GTPase_dom"/>
</dbReference>
<name>A0A194AG41_9BACT</name>
<dbReference type="GO" id="GO:0006614">
    <property type="term" value="P:SRP-dependent cotranslational protein targeting to membrane"/>
    <property type="evidence" value="ECO:0007669"/>
    <property type="project" value="InterPro"/>
</dbReference>